<dbReference type="AlphaFoldDB" id="A0A5K1K7N0"/>
<feature type="region of interest" description="Disordered" evidence="1">
    <location>
        <begin position="1"/>
        <end position="91"/>
    </location>
</feature>
<feature type="compositionally biased region" description="Basic and acidic residues" evidence="1">
    <location>
        <begin position="195"/>
        <end position="215"/>
    </location>
</feature>
<protein>
    <submittedName>
        <fullName evidence="2">Dense granular protein GRA10</fullName>
    </submittedName>
</protein>
<evidence type="ECO:0000256" key="1">
    <source>
        <dbReference type="SAM" id="MobiDB-lite"/>
    </source>
</evidence>
<dbReference type="EMBL" id="LR729777">
    <property type="protein sequence ID" value="VWP01917.1"/>
    <property type="molecule type" value="Genomic_DNA"/>
</dbReference>
<feature type="compositionally biased region" description="Basic and acidic residues" evidence="1">
    <location>
        <begin position="1"/>
        <end position="11"/>
    </location>
</feature>
<feature type="region of interest" description="Disordered" evidence="1">
    <location>
        <begin position="188"/>
        <end position="282"/>
    </location>
</feature>
<accession>A0A5K1K7N0</accession>
<organism evidence="2">
    <name type="scientific">Ganoderma boninense</name>
    <dbReference type="NCBI Taxonomy" id="34458"/>
    <lineage>
        <taxon>Eukaryota</taxon>
        <taxon>Fungi</taxon>
        <taxon>Dikarya</taxon>
        <taxon>Basidiomycota</taxon>
        <taxon>Agaricomycotina</taxon>
        <taxon>Agaricomycetes</taxon>
        <taxon>Polyporales</taxon>
        <taxon>Polyporaceae</taxon>
        <taxon>Ganoderma</taxon>
    </lineage>
</organism>
<name>A0A5K1K7N0_9APHY</name>
<reference evidence="2" key="1">
    <citation type="submission" date="2019-10" db="EMBL/GenBank/DDBJ databases">
        <authorList>
            <person name="Nor Muhammad N."/>
        </authorList>
    </citation>
    <scope>NUCLEOTIDE SEQUENCE</scope>
</reference>
<gene>
    <name evidence="2" type="primary">S7V5D0</name>
</gene>
<proteinExistence type="predicted"/>
<sequence length="282" mass="30854">MIIDNPEKQDPVVEPAPRAPENLSYAPPEDDEEVPAYPYPQEDGPTYPDEKSQLQPQPQPQAQPQPKAYARHPPPPTRTPQSTSSEDSYVRDPHKLVAYLIPFPKPQLKNVPREDVPDRFLVYTPPPPPLTKPADGEKEAKRHLLQRKWQAEVREAKTSTAKAASWKGVKSRATRGIDWAIGRTTTSGLDFLNRMGDDDKGLKKGKDKGKDKAAVEDDATGAPRAQEDEHGPPADGALAGDGLGSQSNVWRGEREADSEETAAGGLDGARARLSDDVPTTRP</sequence>
<evidence type="ECO:0000313" key="2">
    <source>
        <dbReference type="EMBL" id="VWP01917.1"/>
    </source>
</evidence>
<feature type="region of interest" description="Disordered" evidence="1">
    <location>
        <begin position="119"/>
        <end position="142"/>
    </location>
</feature>